<accession>A0A450XKL4</accession>
<evidence type="ECO:0000256" key="3">
    <source>
        <dbReference type="ARBA" id="ARBA00015716"/>
    </source>
</evidence>
<gene>
    <name evidence="6" type="ORF">BECKLPF1236A_GA0070988_101013</name>
    <name evidence="7" type="ORF">BECKLPF1236C_GA0070990_100973</name>
</gene>
<dbReference type="AlphaFoldDB" id="A0A450XKL4"/>
<dbReference type="InterPro" id="IPR039255">
    <property type="entry name" value="YceD_bac"/>
</dbReference>
<reference evidence="7" key="1">
    <citation type="submission" date="2019-02" db="EMBL/GenBank/DDBJ databases">
        <authorList>
            <person name="Gruber-Vodicka R. H."/>
            <person name="Seah K. B. B."/>
        </authorList>
    </citation>
    <scope>NUCLEOTIDE SEQUENCE</scope>
    <source>
        <strain evidence="6">BECK_S312</strain>
        <strain evidence="7">BECK_S426</strain>
    </source>
</reference>
<evidence type="ECO:0000313" key="6">
    <source>
        <dbReference type="EMBL" id="VFK14178.1"/>
    </source>
</evidence>
<dbReference type="EMBL" id="CAADFM010000101">
    <property type="protein sequence ID" value="VFK14178.1"/>
    <property type="molecule type" value="Genomic_DNA"/>
</dbReference>
<name>A0A450XKL4_9GAMM</name>
<dbReference type="GO" id="GO:0042254">
    <property type="term" value="P:ribosome biogenesis"/>
    <property type="evidence" value="ECO:0007669"/>
    <property type="project" value="UniProtKB-KW"/>
</dbReference>
<dbReference type="PANTHER" id="PTHR38099">
    <property type="entry name" value="LARGE RIBOSOMAL RNA SUBUNIT ACCUMULATION PROTEIN YCED"/>
    <property type="match status" value="1"/>
</dbReference>
<evidence type="ECO:0000256" key="1">
    <source>
        <dbReference type="ARBA" id="ARBA00002868"/>
    </source>
</evidence>
<evidence type="ECO:0000256" key="4">
    <source>
        <dbReference type="ARBA" id="ARBA00022517"/>
    </source>
</evidence>
<comment type="similarity">
    <text evidence="2">Belongs to the DUF177 domain family.</text>
</comment>
<dbReference type="PANTHER" id="PTHR38099:SF1">
    <property type="entry name" value="LARGE RIBOSOMAL RNA SUBUNIT ACCUMULATION PROTEIN YCED"/>
    <property type="match status" value="1"/>
</dbReference>
<dbReference type="Pfam" id="PF02620">
    <property type="entry name" value="YceD"/>
    <property type="match status" value="1"/>
</dbReference>
<evidence type="ECO:0000256" key="5">
    <source>
        <dbReference type="ARBA" id="ARBA00031841"/>
    </source>
</evidence>
<dbReference type="GO" id="GO:0005829">
    <property type="term" value="C:cytosol"/>
    <property type="evidence" value="ECO:0007669"/>
    <property type="project" value="TreeGrafter"/>
</dbReference>
<evidence type="ECO:0000313" key="7">
    <source>
        <dbReference type="EMBL" id="VFK29875.1"/>
    </source>
</evidence>
<sequence>MLRDLPELIYPLRFARSRRSLRGWVALARMYRLRPLLAAEGGYVEVNLRFGADDWGRLGVWGEARAELHLTCQRCLGVMPFRVESDIRLNTIFSEDQMDRPTEYLSPGFEPLVITDDETGMILSDLIEDELILTLPSVPRHPDGACKIAGSYLGGESTHNEQNKSFAALEDLMEYRG</sequence>
<evidence type="ECO:0000256" key="2">
    <source>
        <dbReference type="ARBA" id="ARBA00010740"/>
    </source>
</evidence>
<dbReference type="InterPro" id="IPR003772">
    <property type="entry name" value="YceD"/>
</dbReference>
<dbReference type="EMBL" id="CAADFP010000097">
    <property type="protein sequence ID" value="VFK29875.1"/>
    <property type="molecule type" value="Genomic_DNA"/>
</dbReference>
<organism evidence="7">
    <name type="scientific">Candidatus Kentrum sp. LPFa</name>
    <dbReference type="NCBI Taxonomy" id="2126335"/>
    <lineage>
        <taxon>Bacteria</taxon>
        <taxon>Pseudomonadati</taxon>
        <taxon>Pseudomonadota</taxon>
        <taxon>Gammaproteobacteria</taxon>
        <taxon>Candidatus Kentrum</taxon>
    </lineage>
</organism>
<comment type="function">
    <text evidence="1">Plays a role in synthesis, processing and/or stability of 23S rRNA.</text>
</comment>
<protein>
    <recommendedName>
        <fullName evidence="3">Large ribosomal RNA subunit accumulation protein YceD</fullName>
    </recommendedName>
    <alternativeName>
        <fullName evidence="5">23S rRNA accumulation protein YceD</fullName>
    </alternativeName>
</protein>
<proteinExistence type="inferred from homology"/>
<keyword evidence="4" id="KW-0690">Ribosome biogenesis</keyword>